<dbReference type="Gene3D" id="3.30.2010.10">
    <property type="entry name" value="Metalloproteases ('zincins'), catalytic domain"/>
    <property type="match status" value="1"/>
</dbReference>
<sequence>MRNGVLAYGDERVPYTIHEVSTRTSRIAIHVDPDGSVQVDAPPGEPDEKIDQAVRRRARWIVTHVADARARFRHVSSREHVSGEQVLHLGRRYVLKVIADQDSPGQAKLVANRLEVRLPDPTPSTVRTLVRLWHRDRARSYFRKRIAALSKTLSWVPAPPPFELRVMTRQWGNCAPDGRIVLNPNLVKAPRDAIDYVLVHELAHLKHHNHGVEFTRLLDQVQPGWREIKARLDAMVEVLNG</sequence>
<dbReference type="AlphaFoldDB" id="A0A1H3CNS7"/>
<keyword evidence="3" id="KW-1185">Reference proteome</keyword>
<evidence type="ECO:0000313" key="2">
    <source>
        <dbReference type="EMBL" id="SDX55538.1"/>
    </source>
</evidence>
<dbReference type="Proteomes" id="UP000199118">
    <property type="component" value="Unassembled WGS sequence"/>
</dbReference>
<proteinExistence type="predicted"/>
<reference evidence="2 3" key="1">
    <citation type="submission" date="2016-10" db="EMBL/GenBank/DDBJ databases">
        <authorList>
            <person name="de Groot N.N."/>
        </authorList>
    </citation>
    <scope>NUCLEOTIDE SEQUENCE [LARGE SCALE GENOMIC DNA]</scope>
    <source>
        <strain evidence="2 3">DSM 17890</strain>
    </source>
</reference>
<dbReference type="OrthoDB" id="9795402at2"/>
<dbReference type="STRING" id="356660.SAMN05444336_106167"/>
<evidence type="ECO:0000313" key="3">
    <source>
        <dbReference type="Proteomes" id="UP000199118"/>
    </source>
</evidence>
<dbReference type="Pfam" id="PF01863">
    <property type="entry name" value="YgjP-like"/>
    <property type="match status" value="1"/>
</dbReference>
<dbReference type="InterPro" id="IPR053136">
    <property type="entry name" value="UTP_pyrophosphatase-like"/>
</dbReference>
<dbReference type="InterPro" id="IPR002725">
    <property type="entry name" value="YgjP-like_metallopeptidase"/>
</dbReference>
<name>A0A1H3CNS7_9RHOB</name>
<gene>
    <name evidence="2" type="ORF">SAMN05444336_106167</name>
</gene>
<dbReference type="EMBL" id="FNMZ01000006">
    <property type="protein sequence ID" value="SDX55538.1"/>
    <property type="molecule type" value="Genomic_DNA"/>
</dbReference>
<feature type="domain" description="YgjP-like metallopeptidase" evidence="1">
    <location>
        <begin position="26"/>
        <end position="233"/>
    </location>
</feature>
<organism evidence="2 3">
    <name type="scientific">Albimonas donghaensis</name>
    <dbReference type="NCBI Taxonomy" id="356660"/>
    <lineage>
        <taxon>Bacteria</taxon>
        <taxon>Pseudomonadati</taxon>
        <taxon>Pseudomonadota</taxon>
        <taxon>Alphaproteobacteria</taxon>
        <taxon>Rhodobacterales</taxon>
        <taxon>Paracoccaceae</taxon>
        <taxon>Albimonas</taxon>
    </lineage>
</organism>
<evidence type="ECO:0000259" key="1">
    <source>
        <dbReference type="Pfam" id="PF01863"/>
    </source>
</evidence>
<protein>
    <recommendedName>
        <fullName evidence="1">YgjP-like metallopeptidase domain-containing protein</fullName>
    </recommendedName>
</protein>
<dbReference type="PANTHER" id="PTHR30399">
    <property type="entry name" value="UNCHARACTERIZED PROTEIN YGJP"/>
    <property type="match status" value="1"/>
</dbReference>
<dbReference type="CDD" id="cd07344">
    <property type="entry name" value="M48_yhfN_like"/>
    <property type="match status" value="1"/>
</dbReference>
<accession>A0A1H3CNS7</accession>
<dbReference type="RefSeq" id="WP_092683695.1">
    <property type="nucleotide sequence ID" value="NZ_FNMZ01000006.1"/>
</dbReference>
<dbReference type="PANTHER" id="PTHR30399:SF1">
    <property type="entry name" value="UTP PYROPHOSPHATASE"/>
    <property type="match status" value="1"/>
</dbReference>